<feature type="region of interest" description="Disordered" evidence="6">
    <location>
        <begin position="248"/>
        <end position="268"/>
    </location>
</feature>
<organism evidence="9">
    <name type="scientific">Anopheles braziliensis</name>
    <dbReference type="NCBI Taxonomy" id="58242"/>
    <lineage>
        <taxon>Eukaryota</taxon>
        <taxon>Metazoa</taxon>
        <taxon>Ecdysozoa</taxon>
        <taxon>Arthropoda</taxon>
        <taxon>Hexapoda</taxon>
        <taxon>Insecta</taxon>
        <taxon>Pterygota</taxon>
        <taxon>Neoptera</taxon>
        <taxon>Endopterygota</taxon>
        <taxon>Diptera</taxon>
        <taxon>Nematocera</taxon>
        <taxon>Culicoidea</taxon>
        <taxon>Culicidae</taxon>
        <taxon>Anophelinae</taxon>
        <taxon>Anopheles</taxon>
    </lineage>
</organism>
<dbReference type="Gene3D" id="3.30.40.10">
    <property type="entry name" value="Zinc/RING finger domain, C3HC4 (zinc finger)"/>
    <property type="match status" value="1"/>
</dbReference>
<feature type="compositionally biased region" description="Basic and acidic residues" evidence="6">
    <location>
        <begin position="914"/>
        <end position="934"/>
    </location>
</feature>
<dbReference type="AlphaFoldDB" id="A0A2M3YYA6"/>
<dbReference type="GO" id="GO:0008270">
    <property type="term" value="F:zinc ion binding"/>
    <property type="evidence" value="ECO:0007669"/>
    <property type="project" value="UniProtKB-KW"/>
</dbReference>
<dbReference type="InterPro" id="IPR013083">
    <property type="entry name" value="Znf_RING/FYVE/PHD"/>
</dbReference>
<dbReference type="PANTHER" id="PTHR24006">
    <property type="entry name" value="UBIQUITIN CARBOXYL-TERMINAL HYDROLASE"/>
    <property type="match status" value="1"/>
</dbReference>
<dbReference type="EMBL" id="GGFM01000490">
    <property type="protein sequence ID" value="MBW21241.1"/>
    <property type="molecule type" value="Transcribed_RNA"/>
</dbReference>
<dbReference type="InterPro" id="IPR001607">
    <property type="entry name" value="Znf_UBP"/>
</dbReference>
<feature type="compositionally biased region" description="Basic and acidic residues" evidence="6">
    <location>
        <begin position="669"/>
        <end position="684"/>
    </location>
</feature>
<evidence type="ECO:0000256" key="2">
    <source>
        <dbReference type="ARBA" id="ARBA00022723"/>
    </source>
</evidence>
<feature type="compositionally biased region" description="Basic and acidic residues" evidence="6">
    <location>
        <begin position="1"/>
        <end position="13"/>
    </location>
</feature>
<comment type="similarity">
    <text evidence="1">Belongs to the peptidase C19 family.</text>
</comment>
<feature type="compositionally biased region" description="Low complexity" evidence="6">
    <location>
        <begin position="981"/>
        <end position="990"/>
    </location>
</feature>
<feature type="domain" description="USP" evidence="7">
    <location>
        <begin position="279"/>
        <end position="1056"/>
    </location>
</feature>
<evidence type="ECO:0000259" key="8">
    <source>
        <dbReference type="PROSITE" id="PS50271"/>
    </source>
</evidence>
<keyword evidence="2" id="KW-0479">Metal-binding</keyword>
<dbReference type="InterPro" id="IPR001394">
    <property type="entry name" value="Peptidase_C19_UCH"/>
</dbReference>
<dbReference type="GO" id="GO:0016579">
    <property type="term" value="P:protein deubiquitination"/>
    <property type="evidence" value="ECO:0007669"/>
    <property type="project" value="InterPro"/>
</dbReference>
<dbReference type="PROSITE" id="PS50235">
    <property type="entry name" value="USP_3"/>
    <property type="match status" value="1"/>
</dbReference>
<feature type="compositionally biased region" description="Polar residues" evidence="6">
    <location>
        <begin position="510"/>
        <end position="524"/>
    </location>
</feature>
<feature type="compositionally biased region" description="Polar residues" evidence="6">
    <location>
        <begin position="14"/>
        <end position="26"/>
    </location>
</feature>
<evidence type="ECO:0000256" key="6">
    <source>
        <dbReference type="SAM" id="MobiDB-lite"/>
    </source>
</evidence>
<dbReference type="GO" id="GO:0005829">
    <property type="term" value="C:cytosol"/>
    <property type="evidence" value="ECO:0007669"/>
    <property type="project" value="TreeGrafter"/>
</dbReference>
<protein>
    <submittedName>
        <fullName evidence="9">Putative ubiquitin carboxyl-terminal hydrolase 45 isoform x2</fullName>
    </submittedName>
</protein>
<evidence type="ECO:0000256" key="5">
    <source>
        <dbReference type="PROSITE-ProRule" id="PRU00502"/>
    </source>
</evidence>
<dbReference type="InterPro" id="IPR028889">
    <property type="entry name" value="USP"/>
</dbReference>
<dbReference type="CDD" id="cd02667">
    <property type="entry name" value="Peptidase_C19K"/>
    <property type="match status" value="1"/>
</dbReference>
<accession>A0A2M3YYA6</accession>
<dbReference type="PROSITE" id="PS50271">
    <property type="entry name" value="ZF_UBP"/>
    <property type="match status" value="1"/>
</dbReference>
<name>A0A2M3YYA6_9DIPT</name>
<proteinExistence type="inferred from homology"/>
<dbReference type="SUPFAM" id="SSF54001">
    <property type="entry name" value="Cysteine proteinases"/>
    <property type="match status" value="1"/>
</dbReference>
<feature type="compositionally biased region" description="Acidic residues" evidence="6">
    <location>
        <begin position="577"/>
        <end position="587"/>
    </location>
</feature>
<dbReference type="GO" id="GO:0004843">
    <property type="term" value="F:cysteine-type deubiquitinase activity"/>
    <property type="evidence" value="ECO:0007669"/>
    <property type="project" value="InterPro"/>
</dbReference>
<feature type="compositionally biased region" description="Basic residues" evidence="6">
    <location>
        <begin position="535"/>
        <end position="545"/>
    </location>
</feature>
<keyword evidence="4" id="KW-0862">Zinc</keyword>
<sequence>MGKRQRSDYKDEGASSTESNDDSLSPSKMLGGEVCSHIQKGIDLPTIRKQIKTQGYRSTCKACDQNPSAKGSESSTVNSITIDGPDSSDNTLWLCLKCGSQLCGRNRNQHALLHYQTPRSDMHALVMNTSTFAVWCYYCNLPIEPYAKPKLLDIVEFAKRESLKVRTASTTDKAINEVTNEQLQITTESVRKMMIDAIHTTAPIAESCNVNDAKRLDKKGSTVMGSSSSGMDTIGKPQLQLVPYTNDHTANTAASPPSGRTVGGTAHQKSALDSLPRVRGLANLRNTCFFNAVLQCLARTPYLLPILQQSAVEGERVVIPGGVLRLSDGTDTLLPPIEGELDTWRSLTDALASLLAEMTSGADGVLTPKRLLHELTSKWPQFDGGDQHDSHELLRHLLESVRTDDLRRYQVLILQSLGLDKRKNQQNVDETRKAMVKFYGEQISQWVFRPEQVFRGSLVSTLTCQDCHNTSSRHEYFLDISLPVCVEKPQPPVRRKSSPEPQSQSEQSSTTALATGPSSGATKLSSKREREREKKAKRMAKHQKNRINLSSVGASPMYSSLSVAKQANAATSAKANDDEDDEDDDDGGGMGRIVPLTDVAGPTPYPDAAVAGEDGCLSSDGSNEPSDADVEDNDVTDDPLSKSGATRSSSSPPSVDQNGNHTGGGRAIGPEKLDDTPENSNKEPETNVICAVSMSAERSAQIAKQLHSLKEAGGRPGTEHPYGPEDLLAKRKAAAGVVAGQRQRQRTYSYADWSNTIAPRYQCEDGEYSVQSCFNNFTAVELMTGNNKVTCDACTERINGKGGKDVKTNATKQYLISVPPAVLILHLKRFQAGLRGMSRKLTKPVAFPFVLDIAPFCGSKVKRAAHIRPGQKKILYALYGIVEHSGSMHGGHYVAYVKVRPSFGSDDERWKFIPQGTKDELDRRSEQEMAKEQAMRMGAAGPIAAGCPPSPDSDDSASCCSNLDDDDASSSDPENRSTHRQQQQQQQQQTGKEKEQEEEEEGAVGYRAKTAATDAHADIAPPPPGKWYHVSDSFVREVSEDTVAKVQAYLLFYERIF</sequence>
<dbReference type="Gene3D" id="3.90.70.10">
    <property type="entry name" value="Cysteine proteinases"/>
    <property type="match status" value="2"/>
</dbReference>
<dbReference type="InterPro" id="IPR050164">
    <property type="entry name" value="Peptidase_C19"/>
</dbReference>
<dbReference type="Pfam" id="PF02148">
    <property type="entry name" value="zf-UBP"/>
    <property type="match status" value="1"/>
</dbReference>
<feature type="compositionally biased region" description="Acidic residues" evidence="6">
    <location>
        <begin position="626"/>
        <end position="637"/>
    </location>
</feature>
<dbReference type="InterPro" id="IPR038765">
    <property type="entry name" value="Papain-like_cys_pep_sf"/>
</dbReference>
<evidence type="ECO:0000256" key="1">
    <source>
        <dbReference type="ARBA" id="ARBA00009085"/>
    </source>
</evidence>
<feature type="region of interest" description="Disordered" evidence="6">
    <location>
        <begin position="489"/>
        <end position="553"/>
    </location>
</feature>
<evidence type="ECO:0000256" key="3">
    <source>
        <dbReference type="ARBA" id="ARBA00022771"/>
    </source>
</evidence>
<dbReference type="PANTHER" id="PTHR24006:SF781">
    <property type="entry name" value="LD34905P"/>
    <property type="match status" value="1"/>
</dbReference>
<feature type="region of interest" description="Disordered" evidence="6">
    <location>
        <begin position="1"/>
        <end position="30"/>
    </location>
</feature>
<feature type="region of interest" description="Disordered" evidence="6">
    <location>
        <begin position="914"/>
        <end position="1026"/>
    </location>
</feature>
<keyword evidence="9" id="KW-0378">Hydrolase</keyword>
<reference evidence="9" key="1">
    <citation type="submission" date="2018-01" db="EMBL/GenBank/DDBJ databases">
        <title>An insight into the sialome of Amazonian anophelines.</title>
        <authorList>
            <person name="Ribeiro J.M."/>
            <person name="Scarpassa V."/>
            <person name="Calvo E."/>
        </authorList>
    </citation>
    <scope>NUCLEOTIDE SEQUENCE</scope>
    <source>
        <tissue evidence="9">Salivary glands</tissue>
    </source>
</reference>
<evidence type="ECO:0000256" key="4">
    <source>
        <dbReference type="ARBA" id="ARBA00022833"/>
    </source>
</evidence>
<dbReference type="InterPro" id="IPR018200">
    <property type="entry name" value="USP_CS"/>
</dbReference>
<dbReference type="PROSITE" id="PS00973">
    <property type="entry name" value="USP_2"/>
    <property type="match status" value="1"/>
</dbReference>
<evidence type="ECO:0000313" key="9">
    <source>
        <dbReference type="EMBL" id="MBW21241.1"/>
    </source>
</evidence>
<feature type="region of interest" description="Disordered" evidence="6">
    <location>
        <begin position="569"/>
        <end position="684"/>
    </location>
</feature>
<feature type="compositionally biased region" description="Low complexity" evidence="6">
    <location>
        <begin position="938"/>
        <end position="947"/>
    </location>
</feature>
<dbReference type="SUPFAM" id="SSF57850">
    <property type="entry name" value="RING/U-box"/>
    <property type="match status" value="1"/>
</dbReference>
<keyword evidence="3 5" id="KW-0863">Zinc-finger</keyword>
<dbReference type="GO" id="GO:0005634">
    <property type="term" value="C:nucleus"/>
    <property type="evidence" value="ECO:0007669"/>
    <property type="project" value="TreeGrafter"/>
</dbReference>
<feature type="domain" description="UBP-type" evidence="8">
    <location>
        <begin position="33"/>
        <end position="165"/>
    </location>
</feature>
<evidence type="ECO:0000259" key="7">
    <source>
        <dbReference type="PROSITE" id="PS50235"/>
    </source>
</evidence>
<feature type="compositionally biased region" description="Low complexity" evidence="6">
    <location>
        <begin position="499"/>
        <end position="509"/>
    </location>
</feature>
<dbReference type="Pfam" id="PF00443">
    <property type="entry name" value="UCH"/>
    <property type="match status" value="1"/>
</dbReference>